<protein>
    <submittedName>
        <fullName evidence="2">Uncharacterized protein</fullName>
    </submittedName>
</protein>
<evidence type="ECO:0000256" key="1">
    <source>
        <dbReference type="SAM" id="MobiDB-lite"/>
    </source>
</evidence>
<keyword evidence="3" id="KW-1185">Reference proteome</keyword>
<feature type="compositionally biased region" description="Basic and acidic residues" evidence="1">
    <location>
        <begin position="76"/>
        <end position="91"/>
    </location>
</feature>
<dbReference type="AlphaFoldDB" id="A0A1W0VT83"/>
<dbReference type="Proteomes" id="UP000000768">
    <property type="component" value="Chromosome 10"/>
</dbReference>
<feature type="region of interest" description="Disordered" evidence="1">
    <location>
        <begin position="1"/>
        <end position="23"/>
    </location>
</feature>
<proteinExistence type="predicted"/>
<evidence type="ECO:0000313" key="2">
    <source>
        <dbReference type="EMBL" id="OQU76498.1"/>
    </source>
</evidence>
<dbReference type="InParanoid" id="A0A1W0VT83"/>
<feature type="compositionally biased region" description="Basic and acidic residues" evidence="1">
    <location>
        <begin position="1"/>
        <end position="13"/>
    </location>
</feature>
<organism evidence="2 3">
    <name type="scientific">Sorghum bicolor</name>
    <name type="common">Sorghum</name>
    <name type="synonym">Sorghum vulgare</name>
    <dbReference type="NCBI Taxonomy" id="4558"/>
    <lineage>
        <taxon>Eukaryota</taxon>
        <taxon>Viridiplantae</taxon>
        <taxon>Streptophyta</taxon>
        <taxon>Embryophyta</taxon>
        <taxon>Tracheophyta</taxon>
        <taxon>Spermatophyta</taxon>
        <taxon>Magnoliopsida</taxon>
        <taxon>Liliopsida</taxon>
        <taxon>Poales</taxon>
        <taxon>Poaceae</taxon>
        <taxon>PACMAD clade</taxon>
        <taxon>Panicoideae</taxon>
        <taxon>Andropogonodae</taxon>
        <taxon>Andropogoneae</taxon>
        <taxon>Sorghinae</taxon>
        <taxon>Sorghum</taxon>
    </lineage>
</organism>
<reference evidence="2 3" key="1">
    <citation type="journal article" date="2009" name="Nature">
        <title>The Sorghum bicolor genome and the diversification of grasses.</title>
        <authorList>
            <person name="Paterson A.H."/>
            <person name="Bowers J.E."/>
            <person name="Bruggmann R."/>
            <person name="Dubchak I."/>
            <person name="Grimwood J."/>
            <person name="Gundlach H."/>
            <person name="Haberer G."/>
            <person name="Hellsten U."/>
            <person name="Mitros T."/>
            <person name="Poliakov A."/>
            <person name="Schmutz J."/>
            <person name="Spannagl M."/>
            <person name="Tang H."/>
            <person name="Wang X."/>
            <person name="Wicker T."/>
            <person name="Bharti A.K."/>
            <person name="Chapman J."/>
            <person name="Feltus F.A."/>
            <person name="Gowik U."/>
            <person name="Grigoriev I.V."/>
            <person name="Lyons E."/>
            <person name="Maher C.A."/>
            <person name="Martis M."/>
            <person name="Narechania A."/>
            <person name="Otillar R.P."/>
            <person name="Penning B.W."/>
            <person name="Salamov A.A."/>
            <person name="Wang Y."/>
            <person name="Zhang L."/>
            <person name="Carpita N.C."/>
            <person name="Freeling M."/>
            <person name="Gingle A.R."/>
            <person name="Hash C.T."/>
            <person name="Keller B."/>
            <person name="Klein P."/>
            <person name="Kresovich S."/>
            <person name="McCann M.C."/>
            <person name="Ming R."/>
            <person name="Peterson D.G."/>
            <person name="Mehboob-ur-Rahman"/>
            <person name="Ware D."/>
            <person name="Westhoff P."/>
            <person name="Mayer K.F."/>
            <person name="Messing J."/>
            <person name="Rokhsar D.S."/>
        </authorList>
    </citation>
    <scope>NUCLEOTIDE SEQUENCE [LARGE SCALE GENOMIC DNA]</scope>
    <source>
        <strain evidence="3">cv. BTx623</strain>
    </source>
</reference>
<sequence length="91" mass="9953">MMKRKEKEKEKERRSKKWTGPAHQAAHVPLPLLAWLIPMGIPSSAAAHSPPLVRLRSSLRPTSLCSSASICSHSRPFPDRAAGGEKKAESS</sequence>
<feature type="region of interest" description="Disordered" evidence="1">
    <location>
        <begin position="66"/>
        <end position="91"/>
    </location>
</feature>
<evidence type="ECO:0000313" key="3">
    <source>
        <dbReference type="Proteomes" id="UP000000768"/>
    </source>
</evidence>
<name>A0A1W0VT83_SORBI</name>
<dbReference type="EMBL" id="CM000769">
    <property type="protein sequence ID" value="OQU76498.1"/>
    <property type="molecule type" value="Genomic_DNA"/>
</dbReference>
<reference evidence="3" key="2">
    <citation type="journal article" date="2018" name="Plant J.">
        <title>The Sorghum bicolor reference genome: improved assembly, gene annotations, a transcriptome atlas, and signatures of genome organization.</title>
        <authorList>
            <person name="McCormick R.F."/>
            <person name="Truong S.K."/>
            <person name="Sreedasyam A."/>
            <person name="Jenkins J."/>
            <person name="Shu S."/>
            <person name="Sims D."/>
            <person name="Kennedy M."/>
            <person name="Amirebrahimi M."/>
            <person name="Weers B.D."/>
            <person name="McKinley B."/>
            <person name="Mattison A."/>
            <person name="Morishige D.T."/>
            <person name="Grimwood J."/>
            <person name="Schmutz J."/>
            <person name="Mullet J.E."/>
        </authorList>
    </citation>
    <scope>NUCLEOTIDE SEQUENCE [LARGE SCALE GENOMIC DNA]</scope>
    <source>
        <strain evidence="3">cv. BTx623</strain>
    </source>
</reference>
<dbReference type="Gramene" id="OQU76498">
    <property type="protein sequence ID" value="OQU76498"/>
    <property type="gene ID" value="SORBI_3010G154801"/>
</dbReference>
<gene>
    <name evidence="2" type="ORF">SORBI_3010G154801</name>
</gene>
<accession>A0A1W0VT83</accession>